<dbReference type="AlphaFoldDB" id="A0AAW2C9Z9"/>
<dbReference type="Proteomes" id="UP001459277">
    <property type="component" value="Unassembled WGS sequence"/>
</dbReference>
<evidence type="ECO:0000313" key="2">
    <source>
        <dbReference type="Proteomes" id="UP001459277"/>
    </source>
</evidence>
<accession>A0AAW2C9Z9</accession>
<evidence type="ECO:0000313" key="1">
    <source>
        <dbReference type="EMBL" id="KAK9994157.1"/>
    </source>
</evidence>
<keyword evidence="2" id="KW-1185">Reference proteome</keyword>
<comment type="caution">
    <text evidence="1">The sequence shown here is derived from an EMBL/GenBank/DDBJ whole genome shotgun (WGS) entry which is preliminary data.</text>
</comment>
<organism evidence="1 2">
    <name type="scientific">Lithocarpus litseifolius</name>
    <dbReference type="NCBI Taxonomy" id="425828"/>
    <lineage>
        <taxon>Eukaryota</taxon>
        <taxon>Viridiplantae</taxon>
        <taxon>Streptophyta</taxon>
        <taxon>Embryophyta</taxon>
        <taxon>Tracheophyta</taxon>
        <taxon>Spermatophyta</taxon>
        <taxon>Magnoliopsida</taxon>
        <taxon>eudicotyledons</taxon>
        <taxon>Gunneridae</taxon>
        <taxon>Pentapetalae</taxon>
        <taxon>rosids</taxon>
        <taxon>fabids</taxon>
        <taxon>Fagales</taxon>
        <taxon>Fagaceae</taxon>
        <taxon>Lithocarpus</taxon>
    </lineage>
</organism>
<proteinExistence type="predicted"/>
<dbReference type="EMBL" id="JAZDWU010000008">
    <property type="protein sequence ID" value="KAK9994157.1"/>
    <property type="molecule type" value="Genomic_DNA"/>
</dbReference>
<gene>
    <name evidence="1" type="ORF">SO802_023860</name>
</gene>
<protein>
    <submittedName>
        <fullName evidence="1">Uncharacterized protein</fullName>
    </submittedName>
</protein>
<sequence>MVTYNKSDTIKNPNIPKRDALISYASVVAGKRKYTSGGGVEGKNKSALVGVKILSDFSRNTCKKSILGQREQLGAKLLSDLSRNNRDTCKVSTLGQRELLRAKVLSTIKGIESDGIKSKLSLDHFMRMEHGLDGRWAIVWSKVYEVGPKVLQPIKPTGHNFIYSSLFNTAKPKSVWRSRQSQTLKPMVIPLPLESQVGASSSGDEMMMMRVCGGPVTGKESESRCSSDIANLNPAMARIEPPSLKEMSPIPCRHPWVGLNRFSPLLDLGNGMEAMFGEGEAHEEDRSSLIMIRCNRG</sequence>
<reference evidence="1 2" key="1">
    <citation type="submission" date="2024-01" db="EMBL/GenBank/DDBJ databases">
        <title>A telomere-to-telomere, gap-free genome of sweet tea (Lithocarpus litseifolius).</title>
        <authorList>
            <person name="Zhou J."/>
        </authorList>
    </citation>
    <scope>NUCLEOTIDE SEQUENCE [LARGE SCALE GENOMIC DNA]</scope>
    <source>
        <strain evidence="1">Zhou-2022a</strain>
        <tissue evidence="1">Leaf</tissue>
    </source>
</reference>
<name>A0AAW2C9Z9_9ROSI</name>